<dbReference type="Gene3D" id="3.90.1200.10">
    <property type="match status" value="1"/>
</dbReference>
<evidence type="ECO:0000313" key="3">
    <source>
        <dbReference type="Proteomes" id="UP001556692"/>
    </source>
</evidence>
<protein>
    <submittedName>
        <fullName evidence="2">Phosphotransferase family protein</fullName>
    </submittedName>
</protein>
<comment type="caution">
    <text evidence="2">The sequence shown here is derived from an EMBL/GenBank/DDBJ whole genome shotgun (WGS) entry which is preliminary data.</text>
</comment>
<dbReference type="InterPro" id="IPR041726">
    <property type="entry name" value="ACAD10_11_N"/>
</dbReference>
<feature type="domain" description="Aminoglycoside phosphotransferase" evidence="1">
    <location>
        <begin position="41"/>
        <end position="270"/>
    </location>
</feature>
<dbReference type="SUPFAM" id="SSF56112">
    <property type="entry name" value="Protein kinase-like (PK-like)"/>
    <property type="match status" value="1"/>
</dbReference>
<accession>A0ABV3SR12</accession>
<reference evidence="2 3" key="1">
    <citation type="submission" date="2024-05" db="EMBL/GenBank/DDBJ databases">
        <authorList>
            <person name="Jiang F."/>
        </authorList>
    </citation>
    <scope>NUCLEOTIDE SEQUENCE [LARGE SCALE GENOMIC DNA]</scope>
    <source>
        <strain evidence="2 3">LZ166</strain>
    </source>
</reference>
<dbReference type="Pfam" id="PF01636">
    <property type="entry name" value="APH"/>
    <property type="match status" value="1"/>
</dbReference>
<dbReference type="InterPro" id="IPR011009">
    <property type="entry name" value="Kinase-like_dom_sf"/>
</dbReference>
<dbReference type="RefSeq" id="WP_367957102.1">
    <property type="nucleotide sequence ID" value="NZ_JBDPGJ010000008.1"/>
</dbReference>
<dbReference type="CDD" id="cd05154">
    <property type="entry name" value="ACAD10_11_N-like"/>
    <property type="match status" value="1"/>
</dbReference>
<dbReference type="PANTHER" id="PTHR21310:SF40">
    <property type="entry name" value="AMINOGLYCOSIDE PHOSPHOTRANSFERASE DOMAIN-CONTAINING PROTEIN-RELATED"/>
    <property type="match status" value="1"/>
</dbReference>
<sequence length="372" mass="42662">MPIFTGDDDSASLTGQLQTWLRLKDGYGQSVVQPIAQATDGAGWSNETYKISFSRSPDAPQETYILRIPPKGESLLRDYDVKLQYDTMKALEGIQGYPVVRGKWFEGDTSHIGRPFFLMEYAEGTSAADKPIYYNAGWVADATDEQRAHMWTSTVDTIARLAPIDWEARGLGSYTWPDRNRSCIDQNLEHWEQIYDWGATFFPGTPLPKVVVDLRDWLRANLPREDAVAFNWGDARFANMIFRDFEPVALLDWELAMVGDPEIDITFFLFADRHLQLLAGNGGPLPELKGFLTEADTLARYERLRNVKVKNANFYWLFNAYRIYGVRQRIAGLSVKWKILDLPAALRLREVPTLESDVRRRMEMKPSDIWET</sequence>
<gene>
    <name evidence="2" type="ORF">ABGN05_26770</name>
</gene>
<dbReference type="Proteomes" id="UP001556692">
    <property type="component" value="Unassembled WGS sequence"/>
</dbReference>
<evidence type="ECO:0000259" key="1">
    <source>
        <dbReference type="Pfam" id="PF01636"/>
    </source>
</evidence>
<dbReference type="PANTHER" id="PTHR21310">
    <property type="entry name" value="AMINOGLYCOSIDE PHOSPHOTRANSFERASE-RELATED-RELATED"/>
    <property type="match status" value="1"/>
</dbReference>
<evidence type="ECO:0000313" key="2">
    <source>
        <dbReference type="EMBL" id="MEX0409252.1"/>
    </source>
</evidence>
<dbReference type="InterPro" id="IPR051678">
    <property type="entry name" value="AGP_Transferase"/>
</dbReference>
<proteinExistence type="predicted"/>
<dbReference type="Gene3D" id="3.30.200.20">
    <property type="entry name" value="Phosphorylase Kinase, domain 1"/>
    <property type="match status" value="1"/>
</dbReference>
<keyword evidence="3" id="KW-1185">Reference proteome</keyword>
<dbReference type="EMBL" id="JBDPGJ010000008">
    <property type="protein sequence ID" value="MEX0409252.1"/>
    <property type="molecule type" value="Genomic_DNA"/>
</dbReference>
<name>A0ABV3SR12_9HYPH</name>
<organism evidence="2 3">
    <name type="scientific">Aquibium pacificus</name>
    <dbReference type="NCBI Taxonomy" id="3153579"/>
    <lineage>
        <taxon>Bacteria</taxon>
        <taxon>Pseudomonadati</taxon>
        <taxon>Pseudomonadota</taxon>
        <taxon>Alphaproteobacteria</taxon>
        <taxon>Hyphomicrobiales</taxon>
        <taxon>Phyllobacteriaceae</taxon>
        <taxon>Aquibium</taxon>
    </lineage>
</organism>
<dbReference type="InterPro" id="IPR002575">
    <property type="entry name" value="Aminoglycoside_PTrfase"/>
</dbReference>